<dbReference type="SUPFAM" id="SSF49758">
    <property type="entry name" value="Calpain large subunit, middle domain (domain III)"/>
    <property type="match status" value="1"/>
</dbReference>
<dbReference type="SMART" id="SM00230">
    <property type="entry name" value="CysPc"/>
    <property type="match status" value="1"/>
</dbReference>
<accession>A0A7R9GPU1</accession>
<comment type="caution">
    <text evidence="3">Lacks conserved residue(s) required for the propagation of feature annotation.</text>
</comment>
<organism evidence="5">
    <name type="scientific">Timema cristinae</name>
    <name type="common">Walking stick</name>
    <dbReference type="NCBI Taxonomy" id="61476"/>
    <lineage>
        <taxon>Eukaryota</taxon>
        <taxon>Metazoa</taxon>
        <taxon>Ecdysozoa</taxon>
        <taxon>Arthropoda</taxon>
        <taxon>Hexapoda</taxon>
        <taxon>Insecta</taxon>
        <taxon>Pterygota</taxon>
        <taxon>Neoptera</taxon>
        <taxon>Polyneoptera</taxon>
        <taxon>Phasmatodea</taxon>
        <taxon>Timematodea</taxon>
        <taxon>Timematoidea</taxon>
        <taxon>Timematidae</taxon>
        <taxon>Timema</taxon>
    </lineage>
</organism>
<dbReference type="Pfam" id="PF01067">
    <property type="entry name" value="Calpain_III"/>
    <property type="match status" value="1"/>
</dbReference>
<proteinExistence type="inferred from homology"/>
<evidence type="ECO:0000259" key="4">
    <source>
        <dbReference type="PROSITE" id="PS50203"/>
    </source>
</evidence>
<dbReference type="CDD" id="cd00214">
    <property type="entry name" value="Calpain_III"/>
    <property type="match status" value="1"/>
</dbReference>
<name>A0A7R9GPU1_TIMCR</name>
<dbReference type="InterPro" id="IPR022682">
    <property type="entry name" value="Calpain_domain_III"/>
</dbReference>
<dbReference type="PRINTS" id="PR00704">
    <property type="entry name" value="CALPAIN"/>
</dbReference>
<reference evidence="5" key="1">
    <citation type="submission" date="2020-11" db="EMBL/GenBank/DDBJ databases">
        <authorList>
            <person name="Tran Van P."/>
        </authorList>
    </citation>
    <scope>NUCLEOTIDE SEQUENCE</scope>
</reference>
<dbReference type="Pfam" id="PF00648">
    <property type="entry name" value="Peptidase_C2"/>
    <property type="match status" value="1"/>
</dbReference>
<dbReference type="GO" id="GO:0004198">
    <property type="term" value="F:calcium-dependent cysteine-type endopeptidase activity"/>
    <property type="evidence" value="ECO:0007669"/>
    <property type="project" value="InterPro"/>
</dbReference>
<feature type="domain" description="Calpain catalytic" evidence="4">
    <location>
        <begin position="28"/>
        <end position="309"/>
    </location>
</feature>
<dbReference type="GO" id="GO:0006508">
    <property type="term" value="P:proteolysis"/>
    <property type="evidence" value="ECO:0007669"/>
    <property type="project" value="InterPro"/>
</dbReference>
<dbReference type="AlphaFoldDB" id="A0A7R9GPU1"/>
<dbReference type="SMART" id="SM00720">
    <property type="entry name" value="calpain_III"/>
    <property type="match status" value="1"/>
</dbReference>
<evidence type="ECO:0000256" key="2">
    <source>
        <dbReference type="PIRSR" id="PIRSR622684-1"/>
    </source>
</evidence>
<evidence type="ECO:0000256" key="1">
    <source>
        <dbReference type="ARBA" id="ARBA00007623"/>
    </source>
</evidence>
<dbReference type="InterPro" id="IPR001300">
    <property type="entry name" value="Peptidase_C2_calpain_cat"/>
</dbReference>
<dbReference type="GO" id="GO:0005737">
    <property type="term" value="C:cytoplasm"/>
    <property type="evidence" value="ECO:0007669"/>
    <property type="project" value="TreeGrafter"/>
</dbReference>
<dbReference type="Gene3D" id="2.60.120.380">
    <property type="match status" value="1"/>
</dbReference>
<dbReference type="PANTHER" id="PTHR10183">
    <property type="entry name" value="CALPAIN"/>
    <property type="match status" value="1"/>
</dbReference>
<evidence type="ECO:0000313" key="5">
    <source>
        <dbReference type="EMBL" id="CAD7393026.1"/>
    </source>
</evidence>
<gene>
    <name evidence="5" type="ORF">TCEB3V08_LOCUS1026</name>
</gene>
<dbReference type="CDD" id="cd00044">
    <property type="entry name" value="CysPc"/>
    <property type="match status" value="1"/>
</dbReference>
<dbReference type="InterPro" id="IPR022684">
    <property type="entry name" value="Calpain_cysteine_protease"/>
</dbReference>
<dbReference type="PANTHER" id="PTHR10183:SF394">
    <property type="entry name" value="CALPAIN-C"/>
    <property type="match status" value="1"/>
</dbReference>
<dbReference type="InterPro" id="IPR022683">
    <property type="entry name" value="Calpain_III"/>
</dbReference>
<dbReference type="EMBL" id="OC316628">
    <property type="protein sequence ID" value="CAD7393026.1"/>
    <property type="molecule type" value="Genomic_DNA"/>
</dbReference>
<sequence>MFLQIIWFGKAMTDYERIKRSCLKRGELWEDPDFPATQSSVFYHQTPPFQFVWKRPKEVSVRPVFVNDAPAQFDIMAGKMGDRWLVSCLGVLYLSKGLFYRVVPADQTFSAPDQYAGIFRFRLWWCGEWVEVLVDDRLPTVHGRLAFLQAHSSEQFWPGLLEKAYAKLHGSYEALKYGTLLDGLADLTGGITESVSIRQDPTTCGRMLSKLLEMTSLITCTVQNTSSQMRNQTEKLANGIQIGTNYRLYAVERVELFSGEPLQLVKLRNPTGPGEEYVGAWSRDSPDWDEVPPQEKERLAVRHMGDGEFCHLEVVHLDNDTSRDEPSLHHKNTWQMRLYQGAWQKGVSAGGCRNNPDTFHINPQLHLILSEMEEVIISLNQHSIMEPKVIGFTAYSLPKNSTETTGKSFFKKNKSLVNSQYTNSRQVSHRCQLEQGGYLVLPTTFEPGQESCFTLRVYSSKPLKLKILDTQPSLLKSAIVKAPTTLDVKSFSQYEAVFLQLADEHRTVNAFELQELLDACLPNGDYFIL</sequence>
<feature type="active site" evidence="2">
    <location>
        <position position="269"/>
    </location>
</feature>
<dbReference type="InterPro" id="IPR033883">
    <property type="entry name" value="C2_III"/>
</dbReference>
<evidence type="ECO:0000256" key="3">
    <source>
        <dbReference type="PROSITE-ProRule" id="PRU00239"/>
    </source>
</evidence>
<comment type="similarity">
    <text evidence="1">Belongs to the peptidase C2 family.</text>
</comment>
<dbReference type="SUPFAM" id="SSF54001">
    <property type="entry name" value="Cysteine proteinases"/>
    <property type="match status" value="1"/>
</dbReference>
<dbReference type="PROSITE" id="PS50203">
    <property type="entry name" value="CALPAIN_CAT"/>
    <property type="match status" value="1"/>
</dbReference>
<dbReference type="InterPro" id="IPR036213">
    <property type="entry name" value="Calpain_III_sf"/>
</dbReference>
<protein>
    <recommendedName>
        <fullName evidence="4">Calpain catalytic domain-containing protein</fullName>
    </recommendedName>
</protein>
<dbReference type="InterPro" id="IPR038765">
    <property type="entry name" value="Papain-like_cys_pep_sf"/>
</dbReference>
<dbReference type="Gene3D" id="3.90.70.10">
    <property type="entry name" value="Cysteine proteinases"/>
    <property type="match status" value="1"/>
</dbReference>